<proteinExistence type="predicted"/>
<accession>A0AB34IGJ0</accession>
<dbReference type="EMBL" id="JBGBPQ010000026">
    <property type="protein sequence ID" value="KAL1499249.1"/>
    <property type="molecule type" value="Genomic_DNA"/>
</dbReference>
<dbReference type="AlphaFoldDB" id="A0AB34IGJ0"/>
<sequence length="182" mass="20873">MPEECSSVQRGLTEATSTIDLRCRKLSQEHRRYIDCSCACGCVKWSPSRVVALHRIGMPLQKKLRNHLSVFDCSKVECRLAISLVCFRNVRKDVVDEPLDTCRVAFYSKPYERGHSSLITYIDRDANGWMLLIANKQSFDGLQISFMHGLPEELKFVFVDLLLLMVLFLFPHPLHASTTRLP</sequence>
<keyword evidence="2" id="KW-1185">Reference proteome</keyword>
<evidence type="ECO:0000313" key="2">
    <source>
        <dbReference type="Proteomes" id="UP001515480"/>
    </source>
</evidence>
<gene>
    <name evidence="1" type="ORF">AB1Y20_013753</name>
</gene>
<name>A0AB34IGJ0_PRYPA</name>
<comment type="caution">
    <text evidence="1">The sequence shown here is derived from an EMBL/GenBank/DDBJ whole genome shotgun (WGS) entry which is preliminary data.</text>
</comment>
<dbReference type="Proteomes" id="UP001515480">
    <property type="component" value="Unassembled WGS sequence"/>
</dbReference>
<protein>
    <submittedName>
        <fullName evidence="1">Uncharacterized protein</fullName>
    </submittedName>
</protein>
<reference evidence="1 2" key="1">
    <citation type="journal article" date="2024" name="Science">
        <title>Giant polyketide synthase enzymes in the biosynthesis of giant marine polyether toxins.</title>
        <authorList>
            <person name="Fallon T.R."/>
            <person name="Shende V.V."/>
            <person name="Wierzbicki I.H."/>
            <person name="Pendleton A.L."/>
            <person name="Watervoot N.F."/>
            <person name="Auber R.P."/>
            <person name="Gonzalez D.J."/>
            <person name="Wisecaver J.H."/>
            <person name="Moore B.S."/>
        </authorList>
    </citation>
    <scope>NUCLEOTIDE SEQUENCE [LARGE SCALE GENOMIC DNA]</scope>
    <source>
        <strain evidence="1 2">12B1</strain>
    </source>
</reference>
<evidence type="ECO:0000313" key="1">
    <source>
        <dbReference type="EMBL" id="KAL1499249.1"/>
    </source>
</evidence>
<organism evidence="1 2">
    <name type="scientific">Prymnesium parvum</name>
    <name type="common">Toxic golden alga</name>
    <dbReference type="NCBI Taxonomy" id="97485"/>
    <lineage>
        <taxon>Eukaryota</taxon>
        <taxon>Haptista</taxon>
        <taxon>Haptophyta</taxon>
        <taxon>Prymnesiophyceae</taxon>
        <taxon>Prymnesiales</taxon>
        <taxon>Prymnesiaceae</taxon>
        <taxon>Prymnesium</taxon>
    </lineage>
</organism>